<evidence type="ECO:0000256" key="1">
    <source>
        <dbReference type="SAM" id="MobiDB-lite"/>
    </source>
</evidence>
<protein>
    <submittedName>
        <fullName evidence="2">Uncharacterized protein</fullName>
    </submittedName>
</protein>
<feature type="compositionally biased region" description="Low complexity" evidence="1">
    <location>
        <begin position="458"/>
        <end position="472"/>
    </location>
</feature>
<evidence type="ECO:0000313" key="2">
    <source>
        <dbReference type="EMBL" id="KAL3891618.1"/>
    </source>
</evidence>
<feature type="region of interest" description="Disordered" evidence="1">
    <location>
        <begin position="333"/>
        <end position="352"/>
    </location>
</feature>
<dbReference type="PANTHER" id="PTHR34754:SF1">
    <property type="entry name" value="COILED-COIL DOMAIN-CONTAINING PROTEIN 60"/>
    <property type="match status" value="1"/>
</dbReference>
<feature type="region of interest" description="Disordered" evidence="1">
    <location>
        <begin position="105"/>
        <end position="142"/>
    </location>
</feature>
<name>A0ABD3Y1R7_SINWO</name>
<evidence type="ECO:0000313" key="3">
    <source>
        <dbReference type="Proteomes" id="UP001634394"/>
    </source>
</evidence>
<feature type="region of interest" description="Disordered" evidence="1">
    <location>
        <begin position="361"/>
        <end position="387"/>
    </location>
</feature>
<feature type="compositionally biased region" description="Polar residues" evidence="1">
    <location>
        <begin position="228"/>
        <end position="237"/>
    </location>
</feature>
<feature type="compositionally biased region" description="Polar residues" evidence="1">
    <location>
        <begin position="333"/>
        <end position="347"/>
    </location>
</feature>
<feature type="region of interest" description="Disordered" evidence="1">
    <location>
        <begin position="446"/>
        <end position="473"/>
    </location>
</feature>
<reference evidence="2 3" key="1">
    <citation type="submission" date="2024-11" db="EMBL/GenBank/DDBJ databases">
        <title>Chromosome-level genome assembly of the freshwater bivalve Anodonta woodiana.</title>
        <authorList>
            <person name="Chen X."/>
        </authorList>
    </citation>
    <scope>NUCLEOTIDE SEQUENCE [LARGE SCALE GENOMIC DNA]</scope>
    <source>
        <strain evidence="2">MN2024</strain>
        <tissue evidence="2">Gills</tissue>
    </source>
</reference>
<dbReference type="Proteomes" id="UP001634394">
    <property type="component" value="Unassembled WGS sequence"/>
</dbReference>
<gene>
    <name evidence="2" type="ORF">ACJMK2_003872</name>
</gene>
<dbReference type="InterPro" id="IPR031526">
    <property type="entry name" value="DUF4698"/>
</dbReference>
<accession>A0ABD3Y1R7</accession>
<feature type="region of interest" description="Disordered" evidence="1">
    <location>
        <begin position="218"/>
        <end position="243"/>
    </location>
</feature>
<comment type="caution">
    <text evidence="2">The sequence shown here is derived from an EMBL/GenBank/DDBJ whole genome shotgun (WGS) entry which is preliminary data.</text>
</comment>
<keyword evidence="3" id="KW-1185">Reference proteome</keyword>
<sequence>MQQSSQKTPAISDIVRVLRSHYKPPTAEDYKAEKICCRTETTLLYDKPRNNSLENYRRRQQNFTKGYYAIQYKPYTPIGGELILDPFELAVSTLPGSLDGKAKHAWRGTLHEHSESEEDGTEHKEKAEQQVPYTRSEETGTVSPTAGFTAIKQNLVESQNKIIAVRAGMPYEEQVRTQEEARKTSALEQKAVEADMVIKSVSVQHLTPDFTTDQPASLYHESGRHGNNVISPQSSAGKRSATPGRKRITYSPYFTSAHFKSVAQMAFIEKKILEDRIAKTDNIHLFEYQLPLSLDALNTLMIGCPDVFAAPGKGSRATYMSQWHSKRQMVNSTDTVNSTSGTINQHRSSIHSDRGSVMGAFKKLNPSDNVSSNIRTRRRSGQKHDGRSNLETWEDLLNVQVQHYDRKMTEINGQLGLQSAMTNKLNKLYQRSSISLALPVTIQHGNKEGAEDPQNKTGSDSPQQGQGQPQPSNVHIYSKERENTGVQINLKRLPLWQQVAQEKSVFLSDKNNNIPNPYTMVPRSRRDLYSLKKSLAKENKVNMEKLKREQIANFRLKFATLGSQELSPHYELQKIKVEMISQTVTKHIETFDIKPFKWYEDLKEETLSSTDNVNVEVNDMIIKLQKYAHMDSKTVSMAKAKLCLYMMSLPAYEILQIYVQKALKFIFENILLGTEDQFMEWLEYRRIPYVVLGSE</sequence>
<dbReference type="AlphaFoldDB" id="A0ABD3Y1R7"/>
<dbReference type="EMBL" id="JBJQND010000001">
    <property type="protein sequence ID" value="KAL3891618.1"/>
    <property type="molecule type" value="Genomic_DNA"/>
</dbReference>
<proteinExistence type="predicted"/>
<organism evidence="2 3">
    <name type="scientific">Sinanodonta woodiana</name>
    <name type="common">Chinese pond mussel</name>
    <name type="synonym">Anodonta woodiana</name>
    <dbReference type="NCBI Taxonomy" id="1069815"/>
    <lineage>
        <taxon>Eukaryota</taxon>
        <taxon>Metazoa</taxon>
        <taxon>Spiralia</taxon>
        <taxon>Lophotrochozoa</taxon>
        <taxon>Mollusca</taxon>
        <taxon>Bivalvia</taxon>
        <taxon>Autobranchia</taxon>
        <taxon>Heteroconchia</taxon>
        <taxon>Palaeoheterodonta</taxon>
        <taxon>Unionida</taxon>
        <taxon>Unionoidea</taxon>
        <taxon>Unionidae</taxon>
        <taxon>Unioninae</taxon>
        <taxon>Sinanodonta</taxon>
    </lineage>
</organism>
<dbReference type="PANTHER" id="PTHR34754">
    <property type="entry name" value="COILED-COIL DOMAIN-CONTAINING PROTEIN 60"/>
    <property type="match status" value="1"/>
</dbReference>